<dbReference type="EMBL" id="KV878132">
    <property type="protein sequence ID" value="OJJ04908.1"/>
    <property type="molecule type" value="Genomic_DNA"/>
</dbReference>
<feature type="compositionally biased region" description="Low complexity" evidence="1">
    <location>
        <begin position="79"/>
        <end position="91"/>
    </location>
</feature>
<feature type="region of interest" description="Disordered" evidence="1">
    <location>
        <begin position="53"/>
        <end position="101"/>
    </location>
</feature>
<name>A0A1L9PTR0_ASPVE</name>
<dbReference type="VEuPathDB" id="FungiDB:ASPVEDRAFT_821028"/>
<evidence type="ECO:0000256" key="1">
    <source>
        <dbReference type="SAM" id="MobiDB-lite"/>
    </source>
</evidence>
<dbReference type="Proteomes" id="UP000184073">
    <property type="component" value="Unassembled WGS sequence"/>
</dbReference>
<keyword evidence="3" id="KW-1185">Reference proteome</keyword>
<proteinExistence type="predicted"/>
<dbReference type="GeneID" id="63732652"/>
<accession>A0A1L9PTR0</accession>
<evidence type="ECO:0000313" key="3">
    <source>
        <dbReference type="Proteomes" id="UP000184073"/>
    </source>
</evidence>
<sequence>MHLIPSAYDLLPCDFTTVHPILPISLVIYSLKNIFLPALEALYFRIRASTQAPDSPNEFSLYPPNETPTPLQYDHERTTYTTSTKSTTATTETRKEKQALPAEEPKKKIYILYLSSRTVI</sequence>
<dbReference type="RefSeq" id="XP_040670670.1">
    <property type="nucleotide sequence ID" value="XM_040817141.1"/>
</dbReference>
<evidence type="ECO:0000313" key="2">
    <source>
        <dbReference type="EMBL" id="OJJ04908.1"/>
    </source>
</evidence>
<reference evidence="3" key="1">
    <citation type="journal article" date="2017" name="Genome Biol.">
        <title>Comparative genomics reveals high biological diversity and specific adaptations in the industrially and medically important fungal genus Aspergillus.</title>
        <authorList>
            <person name="de Vries R.P."/>
            <person name="Riley R."/>
            <person name="Wiebenga A."/>
            <person name="Aguilar-Osorio G."/>
            <person name="Amillis S."/>
            <person name="Uchima C.A."/>
            <person name="Anderluh G."/>
            <person name="Asadollahi M."/>
            <person name="Askin M."/>
            <person name="Barry K."/>
            <person name="Battaglia E."/>
            <person name="Bayram O."/>
            <person name="Benocci T."/>
            <person name="Braus-Stromeyer S.A."/>
            <person name="Caldana C."/>
            <person name="Canovas D."/>
            <person name="Cerqueira G.C."/>
            <person name="Chen F."/>
            <person name="Chen W."/>
            <person name="Choi C."/>
            <person name="Clum A."/>
            <person name="Dos Santos R.A."/>
            <person name="Damasio A.R."/>
            <person name="Diallinas G."/>
            <person name="Emri T."/>
            <person name="Fekete E."/>
            <person name="Flipphi M."/>
            <person name="Freyberg S."/>
            <person name="Gallo A."/>
            <person name="Gournas C."/>
            <person name="Habgood R."/>
            <person name="Hainaut M."/>
            <person name="Harispe M.L."/>
            <person name="Henrissat B."/>
            <person name="Hilden K.S."/>
            <person name="Hope R."/>
            <person name="Hossain A."/>
            <person name="Karabika E."/>
            <person name="Karaffa L."/>
            <person name="Karanyi Z."/>
            <person name="Krasevec N."/>
            <person name="Kuo A."/>
            <person name="Kusch H."/>
            <person name="LaButti K."/>
            <person name="Lagendijk E.L."/>
            <person name="Lapidus A."/>
            <person name="Levasseur A."/>
            <person name="Lindquist E."/>
            <person name="Lipzen A."/>
            <person name="Logrieco A.F."/>
            <person name="MacCabe A."/>
            <person name="Maekelae M.R."/>
            <person name="Malavazi I."/>
            <person name="Melin P."/>
            <person name="Meyer V."/>
            <person name="Mielnichuk N."/>
            <person name="Miskei M."/>
            <person name="Molnar A.P."/>
            <person name="Mule G."/>
            <person name="Ngan C.Y."/>
            <person name="Orejas M."/>
            <person name="Orosz E."/>
            <person name="Ouedraogo J.P."/>
            <person name="Overkamp K.M."/>
            <person name="Park H.-S."/>
            <person name="Perrone G."/>
            <person name="Piumi F."/>
            <person name="Punt P.J."/>
            <person name="Ram A.F."/>
            <person name="Ramon A."/>
            <person name="Rauscher S."/>
            <person name="Record E."/>
            <person name="Riano-Pachon D.M."/>
            <person name="Robert V."/>
            <person name="Roehrig J."/>
            <person name="Ruller R."/>
            <person name="Salamov A."/>
            <person name="Salih N.S."/>
            <person name="Samson R.A."/>
            <person name="Sandor E."/>
            <person name="Sanguinetti M."/>
            <person name="Schuetze T."/>
            <person name="Sepcic K."/>
            <person name="Shelest E."/>
            <person name="Sherlock G."/>
            <person name="Sophianopoulou V."/>
            <person name="Squina F.M."/>
            <person name="Sun H."/>
            <person name="Susca A."/>
            <person name="Todd R.B."/>
            <person name="Tsang A."/>
            <person name="Unkles S.E."/>
            <person name="van de Wiele N."/>
            <person name="van Rossen-Uffink D."/>
            <person name="Oliveira J.V."/>
            <person name="Vesth T.C."/>
            <person name="Visser J."/>
            <person name="Yu J.-H."/>
            <person name="Zhou M."/>
            <person name="Andersen M.R."/>
            <person name="Archer D.B."/>
            <person name="Baker S.E."/>
            <person name="Benoit I."/>
            <person name="Brakhage A.A."/>
            <person name="Braus G.H."/>
            <person name="Fischer R."/>
            <person name="Frisvad J.C."/>
            <person name="Goldman G.H."/>
            <person name="Houbraken J."/>
            <person name="Oakley B."/>
            <person name="Pocsi I."/>
            <person name="Scazzocchio C."/>
            <person name="Seiboth B."/>
            <person name="vanKuyk P.A."/>
            <person name="Wortman J."/>
            <person name="Dyer P.S."/>
            <person name="Grigoriev I.V."/>
        </authorList>
    </citation>
    <scope>NUCLEOTIDE SEQUENCE [LARGE SCALE GENOMIC DNA]</scope>
    <source>
        <strain evidence="3">CBS 583.65</strain>
    </source>
</reference>
<gene>
    <name evidence="2" type="ORF">ASPVEDRAFT_821028</name>
</gene>
<feature type="compositionally biased region" description="Basic and acidic residues" evidence="1">
    <location>
        <begin position="92"/>
        <end position="101"/>
    </location>
</feature>
<organism evidence="2 3">
    <name type="scientific">Aspergillus versicolor CBS 583.65</name>
    <dbReference type="NCBI Taxonomy" id="1036611"/>
    <lineage>
        <taxon>Eukaryota</taxon>
        <taxon>Fungi</taxon>
        <taxon>Dikarya</taxon>
        <taxon>Ascomycota</taxon>
        <taxon>Pezizomycotina</taxon>
        <taxon>Eurotiomycetes</taxon>
        <taxon>Eurotiomycetidae</taxon>
        <taxon>Eurotiales</taxon>
        <taxon>Aspergillaceae</taxon>
        <taxon>Aspergillus</taxon>
        <taxon>Aspergillus subgen. Nidulantes</taxon>
    </lineage>
</organism>
<dbReference type="AlphaFoldDB" id="A0A1L9PTR0"/>
<protein>
    <submittedName>
        <fullName evidence="2">Uncharacterized protein</fullName>
    </submittedName>
</protein>